<sequence length="109" mass="12979">MSYFLLDETMAERTNLISNKDNKINYVYSFILEDLLKFLKVELDKDLSSIVCKYLTRKIVKSLFITSFPFRGQYTQELRTRIRSMSGLLRRSLVFYLISYFEKVCLAHP</sequence>
<geneLocation type="mitochondrion" evidence="1"/>
<accession>R4ITY5</accession>
<dbReference type="AlphaFoldDB" id="R4ITY5"/>
<reference evidence="1" key="1">
    <citation type="journal article" date="2013" name="Front. Plant Sci.">
        <title>Mitochondrial Genome Sequence of the Legume Vicia faba.</title>
        <authorList>
            <person name="Negruk V."/>
        </authorList>
    </citation>
    <scope>NUCLEOTIDE SEQUENCE</scope>
</reference>
<keyword evidence="1" id="KW-0496">Mitochondrion</keyword>
<dbReference type="SUPFAM" id="SSF56672">
    <property type="entry name" value="DNA/RNA polymerases"/>
    <property type="match status" value="1"/>
</dbReference>
<organism evidence="1">
    <name type="scientific">Vicia faba</name>
    <name type="common">Broad bean</name>
    <name type="synonym">Faba vulgaris</name>
    <dbReference type="NCBI Taxonomy" id="3906"/>
    <lineage>
        <taxon>Eukaryota</taxon>
        <taxon>Viridiplantae</taxon>
        <taxon>Streptophyta</taxon>
        <taxon>Embryophyta</taxon>
        <taxon>Tracheophyta</taxon>
        <taxon>Spermatophyta</taxon>
        <taxon>Magnoliopsida</taxon>
        <taxon>eudicotyledons</taxon>
        <taxon>Gunneridae</taxon>
        <taxon>Pentapetalae</taxon>
        <taxon>rosids</taxon>
        <taxon>fabids</taxon>
        <taxon>Fabales</taxon>
        <taxon>Fabaceae</taxon>
        <taxon>Papilionoideae</taxon>
        <taxon>50 kb inversion clade</taxon>
        <taxon>NPAAA clade</taxon>
        <taxon>Hologalegina</taxon>
        <taxon>IRL clade</taxon>
        <taxon>Fabeae</taxon>
        <taxon>Vicia</taxon>
    </lineage>
</organism>
<dbReference type="EMBL" id="KC189947">
    <property type="protein sequence ID" value="AGC78940.1"/>
    <property type="molecule type" value="Genomic_DNA"/>
</dbReference>
<proteinExistence type="predicted"/>
<name>R4ITY5_VICFA</name>
<dbReference type="InterPro" id="IPR043502">
    <property type="entry name" value="DNA/RNA_pol_sf"/>
</dbReference>
<evidence type="ECO:0000313" key="1">
    <source>
        <dbReference type="EMBL" id="AGC78940.1"/>
    </source>
</evidence>
<protein>
    <submittedName>
        <fullName evidence="1">Uncharacterized protein</fullName>
    </submittedName>
</protein>